<dbReference type="eggNOG" id="arCOG00826">
    <property type="taxonomic scope" value="Archaea"/>
</dbReference>
<dbReference type="Pfam" id="PF00583">
    <property type="entry name" value="Acetyltransf_1"/>
    <property type="match status" value="1"/>
</dbReference>
<dbReference type="GO" id="GO:0016747">
    <property type="term" value="F:acyltransferase activity, transferring groups other than amino-acyl groups"/>
    <property type="evidence" value="ECO:0007669"/>
    <property type="project" value="InterPro"/>
</dbReference>
<dbReference type="EMBL" id="CP003378">
    <property type="protein sequence ID" value="AFZ70029.1"/>
    <property type="molecule type" value="Genomic_DNA"/>
</dbReference>
<reference evidence="3" key="1">
    <citation type="submission" date="2012-03" db="EMBL/GenBank/DDBJ databases">
        <title>Complete genome of Caldisphaera lagunensis DSM 15908.</title>
        <authorList>
            <person name="Lucas S."/>
            <person name="Copeland A."/>
            <person name="Lapidus A."/>
            <person name="Glavina del Rio T."/>
            <person name="Dalin E."/>
            <person name="Tice H."/>
            <person name="Bruce D."/>
            <person name="Goodwin L."/>
            <person name="Pitluck S."/>
            <person name="Peters L."/>
            <person name="Mikhailova N."/>
            <person name="Teshima H."/>
            <person name="Kyrpides N."/>
            <person name="Mavromatis K."/>
            <person name="Ivanova N."/>
            <person name="Brettin T."/>
            <person name="Detter J.C."/>
            <person name="Han C."/>
            <person name="Larimer F."/>
            <person name="Land M."/>
            <person name="Hauser L."/>
            <person name="Markowitz V."/>
            <person name="Cheng J.-F."/>
            <person name="Hugenholtz P."/>
            <person name="Woyke T."/>
            <person name="Wu D."/>
            <person name="Spring S."/>
            <person name="Schroeder M."/>
            <person name="Brambilla E."/>
            <person name="Klenk H.-P."/>
            <person name="Eisen J.A."/>
        </authorList>
    </citation>
    <scope>NUCLEOTIDE SEQUENCE [LARGE SCALE GENOMIC DNA]</scope>
    <source>
        <strain evidence="3">DSM 15908 / JCM 11604 / IC-154</strain>
    </source>
</reference>
<dbReference type="PROSITE" id="PS51186">
    <property type="entry name" value="GNAT"/>
    <property type="match status" value="1"/>
</dbReference>
<dbReference type="InterPro" id="IPR016181">
    <property type="entry name" value="Acyl_CoA_acyltransferase"/>
</dbReference>
<accession>L0A9C9</accession>
<evidence type="ECO:0000313" key="3">
    <source>
        <dbReference type="Proteomes" id="UP000010469"/>
    </source>
</evidence>
<dbReference type="STRING" id="1056495.Calag_0247"/>
<dbReference type="KEGG" id="clg:Calag_0247"/>
<evidence type="ECO:0000259" key="1">
    <source>
        <dbReference type="PROSITE" id="PS51186"/>
    </source>
</evidence>
<proteinExistence type="predicted"/>
<dbReference type="InterPro" id="IPR050276">
    <property type="entry name" value="MshD_Acetyltransferase"/>
</dbReference>
<dbReference type="PANTHER" id="PTHR43617">
    <property type="entry name" value="L-AMINO ACID N-ACETYLTRANSFERASE"/>
    <property type="match status" value="1"/>
</dbReference>
<dbReference type="OrthoDB" id="43754at2157"/>
<name>L0A9C9_CALLD</name>
<dbReference type="InParanoid" id="L0A9C9"/>
<organism evidence="2 3">
    <name type="scientific">Caldisphaera lagunensis (strain DSM 15908 / JCM 11604 / ANMR 0165 / IC-154)</name>
    <dbReference type="NCBI Taxonomy" id="1056495"/>
    <lineage>
        <taxon>Archaea</taxon>
        <taxon>Thermoproteota</taxon>
        <taxon>Thermoprotei</taxon>
        <taxon>Acidilobales</taxon>
        <taxon>Caldisphaeraceae</taxon>
        <taxon>Caldisphaera</taxon>
    </lineage>
</organism>
<dbReference type="CDD" id="cd04301">
    <property type="entry name" value="NAT_SF"/>
    <property type="match status" value="1"/>
</dbReference>
<keyword evidence="2" id="KW-0808">Transferase</keyword>
<evidence type="ECO:0000313" key="2">
    <source>
        <dbReference type="EMBL" id="AFZ70029.1"/>
    </source>
</evidence>
<dbReference type="GeneID" id="14211507"/>
<dbReference type="SUPFAM" id="SSF55729">
    <property type="entry name" value="Acyl-CoA N-acyltransferases (Nat)"/>
    <property type="match status" value="1"/>
</dbReference>
<dbReference type="PANTHER" id="PTHR43617:SF34">
    <property type="entry name" value="PUTATIVE-RELATED"/>
    <property type="match status" value="1"/>
</dbReference>
<protein>
    <submittedName>
        <fullName evidence="2">Acetyltransferase</fullName>
    </submittedName>
</protein>
<dbReference type="HOGENOM" id="CLU_013985_36_1_2"/>
<dbReference type="InterPro" id="IPR000182">
    <property type="entry name" value="GNAT_dom"/>
</dbReference>
<feature type="domain" description="N-acetyltransferase" evidence="1">
    <location>
        <begin position="6"/>
        <end position="161"/>
    </location>
</feature>
<dbReference type="Proteomes" id="UP000010469">
    <property type="component" value="Chromosome"/>
</dbReference>
<dbReference type="RefSeq" id="WP_015231927.1">
    <property type="nucleotide sequence ID" value="NC_019791.1"/>
</dbReference>
<sequence>MSIEKINIREINENDLSQVVELVVRLKSVNEELDPNFKIVNNIYDVVSKYVKDSVNNENVVFLVAEDENEKTIAGIIRFIIIDRLFYEPRIKAEITDFYVKPIYRRKRLGAMLLQKAIEYAKLKGAGIVTAIYPAGNNIADSFYDKQGFISLNKEKYKSCM</sequence>
<dbReference type="Gene3D" id="3.40.630.30">
    <property type="match status" value="1"/>
</dbReference>
<keyword evidence="3" id="KW-1185">Reference proteome</keyword>
<gene>
    <name evidence="2" type="ordered locus">Calag_0247</name>
</gene>
<dbReference type="AlphaFoldDB" id="L0A9C9"/>